<feature type="domain" description="JmjC" evidence="3">
    <location>
        <begin position="75"/>
        <end position="222"/>
    </location>
</feature>
<evidence type="ECO:0008006" key="6">
    <source>
        <dbReference type="Google" id="ProtNLM"/>
    </source>
</evidence>
<dbReference type="SUPFAM" id="SSF51197">
    <property type="entry name" value="Clavaminate synthase-like"/>
    <property type="match status" value="1"/>
</dbReference>
<dbReference type="InterPro" id="IPR003347">
    <property type="entry name" value="JmjC_dom"/>
</dbReference>
<dbReference type="InterPro" id="IPR002048">
    <property type="entry name" value="EF_hand_dom"/>
</dbReference>
<dbReference type="EMBL" id="CAJNNW010026393">
    <property type="protein sequence ID" value="CAE8684985.1"/>
    <property type="molecule type" value="Genomic_DNA"/>
</dbReference>
<dbReference type="PROSITE" id="PS51184">
    <property type="entry name" value="JMJC"/>
    <property type="match status" value="1"/>
</dbReference>
<dbReference type="Gene3D" id="1.10.238.10">
    <property type="entry name" value="EF-hand"/>
    <property type="match status" value="1"/>
</dbReference>
<feature type="domain" description="EF-hand" evidence="2">
    <location>
        <begin position="257"/>
        <end position="292"/>
    </location>
</feature>
<dbReference type="GO" id="GO:0005509">
    <property type="term" value="F:calcium ion binding"/>
    <property type="evidence" value="ECO:0007669"/>
    <property type="project" value="InterPro"/>
</dbReference>
<proteinExistence type="predicted"/>
<feature type="region of interest" description="Disordered" evidence="1">
    <location>
        <begin position="27"/>
        <end position="55"/>
    </location>
</feature>
<sequence>MRAEYSRGGPQNEQFVALGSESWLQEDRPQVLGSSRGAAAEKEHLSSDLASGPGAAERTAPYVWHVKDGGHEAPPEIRAAVQRAWRPPYFVRGADNIREANESSEFWFSRRKGPVLAHADTYCIPAVSLQITGRKHWRLMPPPAASVTDMPDSHDGGIYGTGRWQPAWEATVSEGEAIVFFPNIYHETYVPEEGNPECTVATTFQIQLPVPVRYLRAFLPTHVLSHLYSDGHGRELWHSYAKLRPPHKVRPTLDEAAIEAQVSELLAAVDLDGDGQLSRQELEGYLAAQTEPVMQMQAQTVGASESERTTPTPPWPRWFFTEDYFYDWRPPAEPHGVRREMEGELLKYRAADTLAYLDTEGPDGLVSRAELLASLRQWHAVHWWLAEIEQAEAPLQRSGGRSQDELRLVEGRFMEKYSAGRASQVRRSENHEL</sequence>
<dbReference type="Gene3D" id="2.60.120.650">
    <property type="entry name" value="Cupin"/>
    <property type="match status" value="1"/>
</dbReference>
<name>A0A813JUM7_POLGL</name>
<protein>
    <recommendedName>
        <fullName evidence="6">Calmodulin</fullName>
    </recommendedName>
</protein>
<accession>A0A813JUM7</accession>
<evidence type="ECO:0000256" key="1">
    <source>
        <dbReference type="SAM" id="MobiDB-lite"/>
    </source>
</evidence>
<dbReference type="Proteomes" id="UP000626109">
    <property type="component" value="Unassembled WGS sequence"/>
</dbReference>
<dbReference type="PROSITE" id="PS00018">
    <property type="entry name" value="EF_HAND_1"/>
    <property type="match status" value="1"/>
</dbReference>
<evidence type="ECO:0000313" key="4">
    <source>
        <dbReference type="EMBL" id="CAE8684985.1"/>
    </source>
</evidence>
<dbReference type="PROSITE" id="PS50222">
    <property type="entry name" value="EF_HAND_2"/>
    <property type="match status" value="1"/>
</dbReference>
<evidence type="ECO:0000313" key="5">
    <source>
        <dbReference type="Proteomes" id="UP000626109"/>
    </source>
</evidence>
<evidence type="ECO:0000259" key="2">
    <source>
        <dbReference type="PROSITE" id="PS50222"/>
    </source>
</evidence>
<dbReference type="AlphaFoldDB" id="A0A813JUM7"/>
<comment type="caution">
    <text evidence="4">The sequence shown here is derived from an EMBL/GenBank/DDBJ whole genome shotgun (WGS) entry which is preliminary data.</text>
</comment>
<reference evidence="4" key="1">
    <citation type="submission" date="2021-02" db="EMBL/GenBank/DDBJ databases">
        <authorList>
            <person name="Dougan E. K."/>
            <person name="Rhodes N."/>
            <person name="Thang M."/>
            <person name="Chan C."/>
        </authorList>
    </citation>
    <scope>NUCLEOTIDE SEQUENCE</scope>
</reference>
<gene>
    <name evidence="4" type="ORF">PGLA2088_LOCUS24231</name>
</gene>
<organism evidence="4 5">
    <name type="scientific">Polarella glacialis</name>
    <name type="common">Dinoflagellate</name>
    <dbReference type="NCBI Taxonomy" id="89957"/>
    <lineage>
        <taxon>Eukaryota</taxon>
        <taxon>Sar</taxon>
        <taxon>Alveolata</taxon>
        <taxon>Dinophyceae</taxon>
        <taxon>Suessiales</taxon>
        <taxon>Suessiaceae</taxon>
        <taxon>Polarella</taxon>
    </lineage>
</organism>
<evidence type="ECO:0000259" key="3">
    <source>
        <dbReference type="PROSITE" id="PS51184"/>
    </source>
</evidence>
<dbReference type="InterPro" id="IPR018247">
    <property type="entry name" value="EF_Hand_1_Ca_BS"/>
</dbReference>